<evidence type="ECO:0000313" key="10">
    <source>
        <dbReference type="Proteomes" id="UP000265520"/>
    </source>
</evidence>
<dbReference type="GO" id="GO:0008233">
    <property type="term" value="F:peptidase activity"/>
    <property type="evidence" value="ECO:0007669"/>
    <property type="project" value="UniProtKB-KW"/>
</dbReference>
<dbReference type="Pfam" id="PF00078">
    <property type="entry name" value="RVT_1"/>
    <property type="match status" value="1"/>
</dbReference>
<dbReference type="GO" id="GO:0003964">
    <property type="term" value="F:RNA-directed DNA polymerase activity"/>
    <property type="evidence" value="ECO:0007669"/>
    <property type="project" value="UniProtKB-KW"/>
</dbReference>
<keyword evidence="3" id="KW-0548">Nucleotidyltransferase</keyword>
<comment type="caution">
    <text evidence="9">The sequence shown here is derived from an EMBL/GenBank/DDBJ whole genome shotgun (WGS) entry which is preliminary data.</text>
</comment>
<keyword evidence="10" id="KW-1185">Reference proteome</keyword>
<dbReference type="PANTHER" id="PTHR24559">
    <property type="entry name" value="TRANSPOSON TY3-I GAG-POL POLYPROTEIN"/>
    <property type="match status" value="1"/>
</dbReference>
<feature type="non-terminal residue" evidence="9">
    <location>
        <position position="1"/>
    </location>
</feature>
<evidence type="ECO:0000256" key="4">
    <source>
        <dbReference type="ARBA" id="ARBA00022722"/>
    </source>
</evidence>
<dbReference type="GO" id="GO:0004519">
    <property type="term" value="F:endonuclease activity"/>
    <property type="evidence" value="ECO:0007669"/>
    <property type="project" value="UniProtKB-KW"/>
</dbReference>
<evidence type="ECO:0000256" key="2">
    <source>
        <dbReference type="ARBA" id="ARBA00022679"/>
    </source>
</evidence>
<name>A0A392Q2C2_9FABA</name>
<dbReference type="AlphaFoldDB" id="A0A392Q2C2"/>
<dbReference type="Proteomes" id="UP000265520">
    <property type="component" value="Unassembled WGS sequence"/>
</dbReference>
<dbReference type="CDD" id="cd01647">
    <property type="entry name" value="RT_LTR"/>
    <property type="match status" value="1"/>
</dbReference>
<evidence type="ECO:0000256" key="1">
    <source>
        <dbReference type="ARBA" id="ARBA00022670"/>
    </source>
</evidence>
<feature type="domain" description="Reverse transcriptase" evidence="8">
    <location>
        <begin position="1"/>
        <end position="154"/>
    </location>
</feature>
<evidence type="ECO:0000313" key="9">
    <source>
        <dbReference type="EMBL" id="MCI18107.1"/>
    </source>
</evidence>
<dbReference type="InterPro" id="IPR000477">
    <property type="entry name" value="RT_dom"/>
</dbReference>
<evidence type="ECO:0000256" key="5">
    <source>
        <dbReference type="ARBA" id="ARBA00022759"/>
    </source>
</evidence>
<accession>A0A392Q2C2</accession>
<reference evidence="9 10" key="1">
    <citation type="journal article" date="2018" name="Front. Plant Sci.">
        <title>Red Clover (Trifolium pratense) and Zigzag Clover (T. medium) - A Picture of Genomic Similarities and Differences.</title>
        <authorList>
            <person name="Dluhosova J."/>
            <person name="Istvanek J."/>
            <person name="Nedelnik J."/>
            <person name="Repkova J."/>
        </authorList>
    </citation>
    <scope>NUCLEOTIDE SEQUENCE [LARGE SCALE GENOMIC DNA]</scope>
    <source>
        <strain evidence="10">cv. 10/8</strain>
        <tissue evidence="9">Leaf</tissue>
    </source>
</reference>
<evidence type="ECO:0000256" key="6">
    <source>
        <dbReference type="ARBA" id="ARBA00022801"/>
    </source>
</evidence>
<evidence type="ECO:0000256" key="3">
    <source>
        <dbReference type="ARBA" id="ARBA00022695"/>
    </source>
</evidence>
<dbReference type="SUPFAM" id="SSF56672">
    <property type="entry name" value="DNA/RNA polymerases"/>
    <property type="match status" value="1"/>
</dbReference>
<keyword evidence="2" id="KW-0808">Transferase</keyword>
<keyword evidence="1" id="KW-0645">Protease</keyword>
<evidence type="ECO:0000256" key="7">
    <source>
        <dbReference type="ARBA" id="ARBA00022918"/>
    </source>
</evidence>
<dbReference type="FunFam" id="3.10.10.10:FF:000007">
    <property type="entry name" value="Retrovirus-related Pol polyprotein from transposon 17.6-like Protein"/>
    <property type="match status" value="1"/>
</dbReference>
<keyword evidence="5" id="KW-0255">Endonuclease</keyword>
<protein>
    <recommendedName>
        <fullName evidence="8">Reverse transcriptase domain-containing protein</fullName>
    </recommendedName>
</protein>
<dbReference type="PANTHER" id="PTHR24559:SF434">
    <property type="entry name" value="RNA-DIRECTED DNA POLYMERASE HOMOLOG"/>
    <property type="match status" value="1"/>
</dbReference>
<dbReference type="InterPro" id="IPR053134">
    <property type="entry name" value="RNA-dir_DNA_polymerase"/>
</dbReference>
<organism evidence="9 10">
    <name type="scientific">Trifolium medium</name>
    <dbReference type="NCBI Taxonomy" id="97028"/>
    <lineage>
        <taxon>Eukaryota</taxon>
        <taxon>Viridiplantae</taxon>
        <taxon>Streptophyta</taxon>
        <taxon>Embryophyta</taxon>
        <taxon>Tracheophyta</taxon>
        <taxon>Spermatophyta</taxon>
        <taxon>Magnoliopsida</taxon>
        <taxon>eudicotyledons</taxon>
        <taxon>Gunneridae</taxon>
        <taxon>Pentapetalae</taxon>
        <taxon>rosids</taxon>
        <taxon>fabids</taxon>
        <taxon>Fabales</taxon>
        <taxon>Fabaceae</taxon>
        <taxon>Papilionoideae</taxon>
        <taxon>50 kb inversion clade</taxon>
        <taxon>NPAAA clade</taxon>
        <taxon>Hologalegina</taxon>
        <taxon>IRL clade</taxon>
        <taxon>Trifolieae</taxon>
        <taxon>Trifolium</taxon>
    </lineage>
</organism>
<keyword evidence="6" id="KW-0378">Hydrolase</keyword>
<dbReference type="GO" id="GO:0006508">
    <property type="term" value="P:proteolysis"/>
    <property type="evidence" value="ECO:0007669"/>
    <property type="project" value="UniProtKB-KW"/>
</dbReference>
<dbReference type="EMBL" id="LXQA010108546">
    <property type="protein sequence ID" value="MCI18107.1"/>
    <property type="molecule type" value="Genomic_DNA"/>
</dbReference>
<keyword evidence="4" id="KW-0540">Nuclease</keyword>
<dbReference type="Gene3D" id="3.10.10.10">
    <property type="entry name" value="HIV Type 1 Reverse Transcriptase, subunit A, domain 1"/>
    <property type="match status" value="1"/>
</dbReference>
<dbReference type="PROSITE" id="PS50878">
    <property type="entry name" value="RT_POL"/>
    <property type="match status" value="1"/>
</dbReference>
<keyword evidence="7" id="KW-0695">RNA-directed DNA polymerase</keyword>
<dbReference type="Gene3D" id="3.30.70.270">
    <property type="match status" value="1"/>
</dbReference>
<dbReference type="InterPro" id="IPR043502">
    <property type="entry name" value="DNA/RNA_pol_sf"/>
</dbReference>
<sequence>WRFCVDYRALNAITIKDRFPIPAIDELLDELYGTRWFSKLDLRSGYHQIRMAQGDIHKTAFRTHQGHYEFLVMPFGLCNAPSTFQATMNLIFAPFLRRFVIVFFDDILIYSATWEAHLQHLETVFQCLLDNSFCLKRSKCVIAQTSIEYLGHVVSAEGVGPDPSKISAMKNLFPTMPT</sequence>
<proteinExistence type="predicted"/>
<dbReference type="InterPro" id="IPR043128">
    <property type="entry name" value="Rev_trsase/Diguanyl_cyclase"/>
</dbReference>
<evidence type="ECO:0000259" key="8">
    <source>
        <dbReference type="PROSITE" id="PS50878"/>
    </source>
</evidence>